<evidence type="ECO:0000313" key="3">
    <source>
        <dbReference type="Proteomes" id="UP000044625"/>
    </source>
</evidence>
<dbReference type="RefSeq" id="WP_235801367.1">
    <property type="nucleotide sequence ID" value="NZ_CAWMMU010000009.1"/>
</dbReference>
<dbReference type="EMBL" id="CQAZ01000013">
    <property type="protein sequence ID" value="CNH65688.1"/>
    <property type="molecule type" value="Genomic_DNA"/>
</dbReference>
<proteinExistence type="predicted"/>
<accession>A0A0T9PHF3</accession>
<dbReference type="EMBL" id="CWJL01000009">
    <property type="protein sequence ID" value="CRY67090.1"/>
    <property type="molecule type" value="Genomic_DNA"/>
</dbReference>
<evidence type="ECO:0000313" key="1">
    <source>
        <dbReference type="EMBL" id="CNH65688.1"/>
    </source>
</evidence>
<dbReference type="AlphaFoldDB" id="A0A0T9PHF3"/>
<reference evidence="4" key="3">
    <citation type="submission" date="2015-03" db="EMBL/GenBank/DDBJ databases">
        <authorList>
            <consortium name="Pathogen Informatics"/>
        </authorList>
    </citation>
    <scope>NUCLEOTIDE SEQUENCE [LARGE SCALE GENOMIC DNA]</scope>
    <source>
        <strain evidence="4">A125KOH2</strain>
    </source>
</reference>
<evidence type="ECO:0000313" key="2">
    <source>
        <dbReference type="EMBL" id="CRY67090.1"/>
    </source>
</evidence>
<sequence>MSSRKSRLAMQLLIIVSLVPDVYADSLFIAVGRNPFQPVSTEPCDDAREQLTHWQLKGIVSGADDYSGWVQRPGGHWQKLIIGTRLLPNWQVTHISSRQVILQYANPASSCFGSAESVVLSMR</sequence>
<organism evidence="1 4">
    <name type="scientific">Yersinia pekkanenii</name>
    <dbReference type="NCBI Taxonomy" id="1288385"/>
    <lineage>
        <taxon>Bacteria</taxon>
        <taxon>Pseudomonadati</taxon>
        <taxon>Pseudomonadota</taxon>
        <taxon>Gammaproteobacteria</taxon>
        <taxon>Enterobacterales</taxon>
        <taxon>Yersiniaceae</taxon>
        <taxon>Yersinia</taxon>
    </lineage>
</organism>
<gene>
    <name evidence="1" type="ORF">ERS008529_01783</name>
    <name evidence="2" type="ORF">ERS137968_02159</name>
</gene>
<dbReference type="Proteomes" id="UP000045840">
    <property type="component" value="Unassembled WGS sequence"/>
</dbReference>
<reference evidence="1" key="1">
    <citation type="submission" date="2015-03" db="EMBL/GenBank/DDBJ databases">
        <authorList>
            <person name="Murphy D."/>
        </authorList>
    </citation>
    <scope>NUCLEOTIDE SEQUENCE [LARGE SCALE GENOMIC DNA]</scope>
    <source>
        <strain evidence="1">A125KOH2</strain>
    </source>
</reference>
<dbReference type="STRING" id="1288385.ERS137968_02159"/>
<evidence type="ECO:0000313" key="4">
    <source>
        <dbReference type="Proteomes" id="UP000045840"/>
    </source>
</evidence>
<protein>
    <submittedName>
        <fullName evidence="1">Type IV pilus biogenesis protein PilP</fullName>
    </submittedName>
</protein>
<reference evidence="2 3" key="2">
    <citation type="submission" date="2015-03" db="EMBL/GenBank/DDBJ databases">
        <authorList>
            <consortium name="Pathogen Informatics"/>
            <person name="Murphy D."/>
        </authorList>
    </citation>
    <scope>NUCLEOTIDE SEQUENCE [LARGE SCALE GENOMIC DNA]</scope>
    <source>
        <strain evidence="2">Type strain: CIP110230</strain>
        <strain evidence="3">type strain: CIP110230</strain>
    </source>
</reference>
<dbReference type="Proteomes" id="UP000044625">
    <property type="component" value="Unassembled WGS sequence"/>
</dbReference>
<keyword evidence="3" id="KW-1185">Reference proteome</keyword>
<name>A0A0T9PHF3_9GAMM</name>